<gene>
    <name evidence="3" type="ORF">AB835_06095</name>
</gene>
<dbReference type="PANTHER" id="PTHR38687">
    <property type="entry name" value="CELL DIVISION PROTEIN DEDD-RELATED"/>
    <property type="match status" value="1"/>
</dbReference>
<dbReference type="InterPro" id="IPR052521">
    <property type="entry name" value="Cell_div_SPOR-domain"/>
</dbReference>
<organism evidence="3 4">
    <name type="scientific">Candidatus Endobugula sertula</name>
    <name type="common">Bugula neritina bacterial symbiont</name>
    <dbReference type="NCBI Taxonomy" id="62101"/>
    <lineage>
        <taxon>Bacteria</taxon>
        <taxon>Pseudomonadati</taxon>
        <taxon>Pseudomonadota</taxon>
        <taxon>Gammaproteobacteria</taxon>
        <taxon>Cellvibrionales</taxon>
        <taxon>Cellvibrionaceae</taxon>
        <taxon>Candidatus Endobugula</taxon>
    </lineage>
</organism>
<sequence length="181" mass="20324">MNIKLKERLVGVMVLVSLAIIFLPSLFHRDQHIQVDKTSSIPPKPTVEPIVISHPTNSKRQLKPAPAPEKAFQPFVESKVEEKASVNAKKASKPSLNDKGLPNGWVVQVGSFQSELRASELNKKLLAADYKAYSRPVKTSKGQFFRVFVGPYIDKSRALSVKKRLDKDYRVKSRILTFAPE</sequence>
<comment type="caution">
    <text evidence="3">The sequence shown here is derived from an EMBL/GenBank/DDBJ whole genome shotgun (WGS) entry which is preliminary data.</text>
</comment>
<dbReference type="AlphaFoldDB" id="A0A1D2QQV1"/>
<keyword evidence="1" id="KW-0472">Membrane</keyword>
<dbReference type="InterPro" id="IPR007730">
    <property type="entry name" value="SPOR-like_dom"/>
</dbReference>
<evidence type="ECO:0000313" key="4">
    <source>
        <dbReference type="Proteomes" id="UP000242502"/>
    </source>
</evidence>
<dbReference type="PANTHER" id="PTHR38687:SF1">
    <property type="entry name" value="CELL DIVISION PROTEIN DEDD"/>
    <property type="match status" value="1"/>
</dbReference>
<evidence type="ECO:0000259" key="2">
    <source>
        <dbReference type="PROSITE" id="PS51724"/>
    </source>
</evidence>
<feature type="domain" description="SPOR" evidence="2">
    <location>
        <begin position="99"/>
        <end position="178"/>
    </location>
</feature>
<accession>A0A1D2QQV1</accession>
<dbReference type="SUPFAM" id="SSF110997">
    <property type="entry name" value="Sporulation related repeat"/>
    <property type="match status" value="1"/>
</dbReference>
<name>A0A1D2QQV1_9GAMM</name>
<dbReference type="GO" id="GO:0032153">
    <property type="term" value="C:cell division site"/>
    <property type="evidence" value="ECO:0007669"/>
    <property type="project" value="TreeGrafter"/>
</dbReference>
<dbReference type="EMBL" id="MDLC01000016">
    <property type="protein sequence ID" value="ODS23979.1"/>
    <property type="molecule type" value="Genomic_DNA"/>
</dbReference>
<feature type="transmembrane region" description="Helical" evidence="1">
    <location>
        <begin position="9"/>
        <end position="27"/>
    </location>
</feature>
<dbReference type="GO" id="GO:0042834">
    <property type="term" value="F:peptidoglycan binding"/>
    <property type="evidence" value="ECO:0007669"/>
    <property type="project" value="InterPro"/>
</dbReference>
<dbReference type="GO" id="GO:0032506">
    <property type="term" value="P:cytokinetic process"/>
    <property type="evidence" value="ECO:0007669"/>
    <property type="project" value="TreeGrafter"/>
</dbReference>
<dbReference type="Gene3D" id="3.30.70.1070">
    <property type="entry name" value="Sporulation related repeat"/>
    <property type="match status" value="1"/>
</dbReference>
<keyword evidence="1" id="KW-1133">Transmembrane helix</keyword>
<dbReference type="Pfam" id="PF05036">
    <property type="entry name" value="SPOR"/>
    <property type="match status" value="1"/>
</dbReference>
<proteinExistence type="predicted"/>
<dbReference type="Proteomes" id="UP000242502">
    <property type="component" value="Unassembled WGS sequence"/>
</dbReference>
<dbReference type="InterPro" id="IPR036680">
    <property type="entry name" value="SPOR-like_sf"/>
</dbReference>
<dbReference type="STRING" id="62101.AB835_06095"/>
<keyword evidence="1" id="KW-0812">Transmembrane</keyword>
<dbReference type="GO" id="GO:0030428">
    <property type="term" value="C:cell septum"/>
    <property type="evidence" value="ECO:0007669"/>
    <property type="project" value="TreeGrafter"/>
</dbReference>
<evidence type="ECO:0000313" key="3">
    <source>
        <dbReference type="EMBL" id="ODS23979.1"/>
    </source>
</evidence>
<protein>
    <recommendedName>
        <fullName evidence="2">SPOR domain-containing protein</fullName>
    </recommendedName>
</protein>
<dbReference type="PROSITE" id="PS51724">
    <property type="entry name" value="SPOR"/>
    <property type="match status" value="1"/>
</dbReference>
<evidence type="ECO:0000256" key="1">
    <source>
        <dbReference type="SAM" id="Phobius"/>
    </source>
</evidence>
<reference evidence="3 4" key="1">
    <citation type="journal article" date="2016" name="Appl. Environ. Microbiol.">
        <title>Lack of Overt Genome Reduction in the Bryostatin-Producing Bryozoan Symbiont "Candidatus Endobugula sertula".</title>
        <authorList>
            <person name="Miller I.J."/>
            <person name="Vanee N."/>
            <person name="Fong S.S."/>
            <person name="Lim-Fong G.E."/>
            <person name="Kwan J.C."/>
        </authorList>
    </citation>
    <scope>NUCLEOTIDE SEQUENCE [LARGE SCALE GENOMIC DNA]</scope>
    <source>
        <strain evidence="3">AB1-4</strain>
    </source>
</reference>